<feature type="compositionally biased region" description="Basic and acidic residues" evidence="1">
    <location>
        <begin position="761"/>
        <end position="771"/>
    </location>
</feature>
<dbReference type="EMBL" id="NHZQ01000335">
    <property type="protein sequence ID" value="PSK42437.1"/>
    <property type="molecule type" value="Genomic_DNA"/>
</dbReference>
<feature type="compositionally biased region" description="Polar residues" evidence="1">
    <location>
        <begin position="498"/>
        <end position="509"/>
    </location>
</feature>
<dbReference type="SMART" id="SM00717">
    <property type="entry name" value="SANT"/>
    <property type="match status" value="1"/>
</dbReference>
<feature type="compositionally biased region" description="Pro residues" evidence="1">
    <location>
        <begin position="637"/>
        <end position="648"/>
    </location>
</feature>
<evidence type="ECO:0000313" key="3">
    <source>
        <dbReference type="EMBL" id="PSK42437.1"/>
    </source>
</evidence>
<evidence type="ECO:0000256" key="1">
    <source>
        <dbReference type="SAM" id="MobiDB-lite"/>
    </source>
</evidence>
<dbReference type="PANTHER" id="PTHR15992">
    <property type="entry name" value="HOLLIDAY JUNCTION RECOGNITION PROTEIN"/>
    <property type="match status" value="1"/>
</dbReference>
<proteinExistence type="predicted"/>
<dbReference type="CDD" id="cd00167">
    <property type="entry name" value="SANT"/>
    <property type="match status" value="1"/>
</dbReference>
<feature type="compositionally biased region" description="Polar residues" evidence="1">
    <location>
        <begin position="962"/>
        <end position="979"/>
    </location>
</feature>
<comment type="caution">
    <text evidence="3">The sequence shown here is derived from an EMBL/GenBank/DDBJ whole genome shotgun (WGS) entry which is preliminary data.</text>
</comment>
<dbReference type="InterPro" id="IPR018465">
    <property type="entry name" value="Scm3/HJURP"/>
</dbReference>
<feature type="region of interest" description="Disordered" evidence="1">
    <location>
        <begin position="88"/>
        <end position="183"/>
    </location>
</feature>
<feature type="compositionally biased region" description="Basic residues" evidence="1">
    <location>
        <begin position="696"/>
        <end position="709"/>
    </location>
</feature>
<feature type="compositionally biased region" description="Basic and acidic residues" evidence="1">
    <location>
        <begin position="17"/>
        <end position="26"/>
    </location>
</feature>
<feature type="compositionally biased region" description="Polar residues" evidence="1">
    <location>
        <begin position="599"/>
        <end position="624"/>
    </location>
</feature>
<feature type="compositionally biased region" description="Basic residues" evidence="1">
    <location>
        <begin position="1"/>
        <end position="10"/>
    </location>
</feature>
<feature type="region of interest" description="Disordered" evidence="1">
    <location>
        <begin position="473"/>
        <end position="738"/>
    </location>
</feature>
<sequence>MLGTPFRRHTPANETPELQRDRARNDRKLKTRFERIFEKYNKDFSQVGDEIDLRTGRVIIDNGHLSRMQSETDPGASASRRFVRAFTQELGTEDHQESRVLNSASRGNGMSSALRRQVTPPTQVEDSEDELQSSPSRQDIVYDQSEVERQRRSEPVPAPSEAQPSDPTTAMVHSALSGSSATRNIDPNAVQNLGHALANQIASFLNQQMTTQLFPTTNDPWSVPPLPPRQEIRGWHASPTPTALSETWRSVSPSGDMSLWATHDEDDLEMVARRPRKRTKFNHSIVIDHHNAIVPSVEEDEHEGSVQPTISFRHTTYQHFRAKDEGLGKVSDVPQFASSFEEIARHHFKMLAHGFANRGCLRDGETKQLRPPSIDIPATYDDEGRRISPPRHDARGRRIVPRTRADGTTNKRYTKQEDAKLLRLREREGLTWPEIARWFPDRSEQSIQVRYSRNIREGGYRCNEDVRKRLIELASDDEDGMPEAPEQTREKTVRPVISNGSQKSPSNSAPDAAEHSPALPAPSIHATPKESRSVPTRRSSRLVDKSPQVGPSDIDDTQAMDLDDLSLPPEISSREWSPASDEVVLQDDDLQQNDTSTQEQNVQQDYQEVQPTAQLRVKSTSRPRSVSYDFADVRSSPPTPLHSSPPAPVELSRRYPQRPRREPVIIIPRMRSQEAAPTPPPDVPEIPDSEDTTVPAKRKRGRPPTRTRTRTSISADPGPSFRTTAPPVPEPSFHVTPSDFVPGLVVVKKRKRGRPSNVQLAERKRMQEQVDRTQPSRTLGGFLEFRFDGQLVEQPKKAEQNFVVAHPDEVRRVLDRISGPSKLHDKGKKHTPSRPGSAQEPLNVPATSEGGDAVAQQANEETAGSSRTQRIENPIFVSDRSTSASSEPTDFNMVAAQRLERSGSAEQVDRSSVTSDHPRVSPYPSLPVAPGVPRQEYDFPLDPSLRENSFDHLQDPNEIDTPRTSPEETTTVQRKTSTKPVDPDSTPLRPRLSSGRKQKSGLGEASLRSSVLRKGFETPRAQRASSIASTRSVSSVRTGPVPELDASDDELG</sequence>
<feature type="compositionally biased region" description="Polar residues" evidence="1">
    <location>
        <begin position="879"/>
        <end position="889"/>
    </location>
</feature>
<dbReference type="Pfam" id="PF10384">
    <property type="entry name" value="Scm3"/>
    <property type="match status" value="1"/>
</dbReference>
<dbReference type="InterPro" id="IPR009072">
    <property type="entry name" value="Histone-fold"/>
</dbReference>
<feature type="compositionally biased region" description="Polar residues" evidence="1">
    <location>
        <begin position="856"/>
        <end position="868"/>
    </location>
</feature>
<dbReference type="STRING" id="40998.A0A2P7Z2J8"/>
<dbReference type="PROSITE" id="PS50090">
    <property type="entry name" value="MYB_LIKE"/>
    <property type="match status" value="1"/>
</dbReference>
<gene>
    <name evidence="3" type="ORF">B9Z65_4351</name>
</gene>
<feature type="compositionally biased region" description="Basic and acidic residues" evidence="1">
    <location>
        <begin position="944"/>
        <end position="955"/>
    </location>
</feature>
<dbReference type="GO" id="GO:0042393">
    <property type="term" value="F:histone binding"/>
    <property type="evidence" value="ECO:0007669"/>
    <property type="project" value="InterPro"/>
</dbReference>
<dbReference type="AlphaFoldDB" id="A0A2P7Z2J8"/>
<feature type="compositionally biased region" description="Acidic residues" evidence="1">
    <location>
        <begin position="553"/>
        <end position="564"/>
    </location>
</feature>
<dbReference type="Gene3D" id="1.10.20.10">
    <property type="entry name" value="Histone, subunit A"/>
    <property type="match status" value="1"/>
</dbReference>
<protein>
    <recommendedName>
        <fullName evidence="2">Myb-like domain-containing protein</fullName>
    </recommendedName>
</protein>
<dbReference type="InterPro" id="IPR009057">
    <property type="entry name" value="Homeodomain-like_sf"/>
</dbReference>
<dbReference type="OrthoDB" id="2420608at2759"/>
<evidence type="ECO:0000259" key="2">
    <source>
        <dbReference type="PROSITE" id="PS50090"/>
    </source>
</evidence>
<feature type="region of interest" description="Disordered" evidence="1">
    <location>
        <begin position="363"/>
        <end position="393"/>
    </location>
</feature>
<feature type="region of interest" description="Disordered" evidence="1">
    <location>
        <begin position="751"/>
        <end position="777"/>
    </location>
</feature>
<feature type="compositionally biased region" description="Basic and acidic residues" evidence="1">
    <location>
        <begin position="382"/>
        <end position="393"/>
    </location>
</feature>
<evidence type="ECO:0000313" key="4">
    <source>
        <dbReference type="Proteomes" id="UP000243723"/>
    </source>
</evidence>
<dbReference type="InterPro" id="IPR001005">
    <property type="entry name" value="SANT/Myb"/>
</dbReference>
<dbReference type="SUPFAM" id="SSF46689">
    <property type="entry name" value="Homeodomain-like"/>
    <property type="match status" value="1"/>
</dbReference>
<feature type="compositionally biased region" description="Basic and acidic residues" evidence="1">
    <location>
        <begin position="898"/>
        <end position="909"/>
    </location>
</feature>
<dbReference type="GO" id="GO:0046982">
    <property type="term" value="F:protein heterodimerization activity"/>
    <property type="evidence" value="ECO:0007669"/>
    <property type="project" value="InterPro"/>
</dbReference>
<organism evidence="3 4">
    <name type="scientific">Elsinoe australis</name>
    <dbReference type="NCBI Taxonomy" id="40998"/>
    <lineage>
        <taxon>Eukaryota</taxon>
        <taxon>Fungi</taxon>
        <taxon>Dikarya</taxon>
        <taxon>Ascomycota</taxon>
        <taxon>Pezizomycotina</taxon>
        <taxon>Dothideomycetes</taxon>
        <taxon>Dothideomycetidae</taxon>
        <taxon>Myriangiales</taxon>
        <taxon>Elsinoaceae</taxon>
        <taxon>Elsinoe</taxon>
    </lineage>
</organism>
<feature type="compositionally biased region" description="Low complexity" evidence="1">
    <location>
        <begin position="664"/>
        <end position="676"/>
    </location>
</feature>
<dbReference type="Proteomes" id="UP000243723">
    <property type="component" value="Unassembled WGS sequence"/>
</dbReference>
<feature type="compositionally biased region" description="Low complexity" evidence="1">
    <location>
        <begin position="1024"/>
        <end position="1038"/>
    </location>
</feature>
<reference evidence="3 4" key="1">
    <citation type="submission" date="2017-05" db="EMBL/GenBank/DDBJ databases">
        <title>Draft genome sequence of Elsinoe australis.</title>
        <authorList>
            <person name="Cheng Q."/>
        </authorList>
    </citation>
    <scope>NUCLEOTIDE SEQUENCE [LARGE SCALE GENOMIC DNA]</scope>
    <source>
        <strain evidence="3 4">NL1</strain>
    </source>
</reference>
<accession>A0A2P7Z2J8</accession>
<feature type="compositionally biased region" description="Polar residues" evidence="1">
    <location>
        <begin position="99"/>
        <end position="111"/>
    </location>
</feature>
<feature type="region of interest" description="Disordered" evidence="1">
    <location>
        <begin position="813"/>
        <end position="1052"/>
    </location>
</feature>
<feature type="domain" description="Myb-like" evidence="2">
    <location>
        <begin position="405"/>
        <end position="455"/>
    </location>
</feature>
<dbReference type="Pfam" id="PF13921">
    <property type="entry name" value="Myb_DNA-bind_6"/>
    <property type="match status" value="1"/>
</dbReference>
<dbReference type="GO" id="GO:0005634">
    <property type="term" value="C:nucleus"/>
    <property type="evidence" value="ECO:0007669"/>
    <property type="project" value="InterPro"/>
</dbReference>
<dbReference type="Gene3D" id="1.10.10.60">
    <property type="entry name" value="Homeodomain-like"/>
    <property type="match status" value="1"/>
</dbReference>
<keyword evidence="4" id="KW-1185">Reference proteome</keyword>
<name>A0A2P7Z2J8_9PEZI</name>
<dbReference type="PANTHER" id="PTHR15992:SF5">
    <property type="entry name" value="HOLLIDAY JUNCTION RECOGNITION PROTEIN"/>
    <property type="match status" value="1"/>
</dbReference>
<feature type="region of interest" description="Disordered" evidence="1">
    <location>
        <begin position="1"/>
        <end position="26"/>
    </location>
</feature>